<accession>A0A9P5TCV5</accession>
<dbReference type="OrthoDB" id="5592979at2759"/>
<dbReference type="GO" id="GO:0005771">
    <property type="term" value="C:multivesicular body"/>
    <property type="evidence" value="ECO:0007669"/>
    <property type="project" value="TreeGrafter"/>
</dbReference>
<sequence>MMASFMSYFTGRRDPKQTARDAIVSLREQLMMIEKKEEHLQRQIAQDLATAKANAVSNKSAATAALRRKKMHEADLDKLAGMRLQLEVQVNTLESANINANTLDVMRRGASALKDIHNGITLDKVDATMSAVNEQRDIANEISETISSTANIGLEFDEEELKAELGELEQEDLNERLLGADHVPVHTPAGPSRVEVRHPTAEEHEDAELKALQASLAMS</sequence>
<dbReference type="GO" id="GO:0009898">
    <property type="term" value="C:cytoplasmic side of plasma membrane"/>
    <property type="evidence" value="ECO:0007669"/>
    <property type="project" value="TreeGrafter"/>
</dbReference>
<dbReference type="PANTHER" id="PTHR22761:SF10">
    <property type="entry name" value="GH13992P"/>
    <property type="match status" value="1"/>
</dbReference>
<evidence type="ECO:0000256" key="4">
    <source>
        <dbReference type="ARBA" id="ARBA00040017"/>
    </source>
</evidence>
<feature type="coiled-coil region" evidence="6">
    <location>
        <begin position="16"/>
        <end position="43"/>
    </location>
</feature>
<dbReference type="GO" id="GO:0000815">
    <property type="term" value="C:ESCRT III complex"/>
    <property type="evidence" value="ECO:0007669"/>
    <property type="project" value="TreeGrafter"/>
</dbReference>
<reference evidence="8" key="2">
    <citation type="journal article" date="2020" name="Nat. Commun.">
        <title>Large-scale genome sequencing of mycorrhizal fungi provides insights into the early evolution of symbiotic traits.</title>
        <authorList>
            <person name="Miyauchi S."/>
            <person name="Kiss E."/>
            <person name="Kuo A."/>
            <person name="Drula E."/>
            <person name="Kohler A."/>
            <person name="Sanchez-Garcia M."/>
            <person name="Morin E."/>
            <person name="Andreopoulos B."/>
            <person name="Barry K.W."/>
            <person name="Bonito G."/>
            <person name="Buee M."/>
            <person name="Carver A."/>
            <person name="Chen C."/>
            <person name="Cichocki N."/>
            <person name="Clum A."/>
            <person name="Culley D."/>
            <person name="Crous P.W."/>
            <person name="Fauchery L."/>
            <person name="Girlanda M."/>
            <person name="Hayes R.D."/>
            <person name="Keri Z."/>
            <person name="LaButti K."/>
            <person name="Lipzen A."/>
            <person name="Lombard V."/>
            <person name="Magnuson J."/>
            <person name="Maillard F."/>
            <person name="Murat C."/>
            <person name="Nolan M."/>
            <person name="Ohm R.A."/>
            <person name="Pangilinan J."/>
            <person name="Pereira M.F."/>
            <person name="Perotto S."/>
            <person name="Peter M."/>
            <person name="Pfister S."/>
            <person name="Riley R."/>
            <person name="Sitrit Y."/>
            <person name="Stielow J.B."/>
            <person name="Szollosi G."/>
            <person name="Zifcakova L."/>
            <person name="Stursova M."/>
            <person name="Spatafora J.W."/>
            <person name="Tedersoo L."/>
            <person name="Vaario L.M."/>
            <person name="Yamada A."/>
            <person name="Yan M."/>
            <person name="Wang P."/>
            <person name="Xu J."/>
            <person name="Bruns T."/>
            <person name="Baldrian P."/>
            <person name="Vilgalys R."/>
            <person name="Dunand C."/>
            <person name="Henrissat B."/>
            <person name="Grigoriev I.V."/>
            <person name="Hibbett D."/>
            <person name="Nagy L.G."/>
            <person name="Martin F.M."/>
        </authorList>
    </citation>
    <scope>NUCLEOTIDE SEQUENCE</scope>
    <source>
        <strain evidence="8">Prilba</strain>
    </source>
</reference>
<evidence type="ECO:0000256" key="1">
    <source>
        <dbReference type="ARBA" id="ARBA00004177"/>
    </source>
</evidence>
<protein>
    <recommendedName>
        <fullName evidence="4">Vacuolar-sorting protein SNF7</fullName>
    </recommendedName>
    <alternativeName>
        <fullName evidence="5">Vacuolar protein-sorting-associated protein 32</fullName>
    </alternativeName>
</protein>
<dbReference type="Gene3D" id="6.10.250.1710">
    <property type="match status" value="1"/>
</dbReference>
<dbReference type="Gene3D" id="1.10.287.1060">
    <property type="entry name" value="ESAT-6-like"/>
    <property type="match status" value="1"/>
</dbReference>
<comment type="subcellular location">
    <subcellularLocation>
        <location evidence="1">Endosome</location>
    </subcellularLocation>
</comment>
<evidence type="ECO:0000256" key="7">
    <source>
        <dbReference type="SAM" id="MobiDB-lite"/>
    </source>
</evidence>
<comment type="similarity">
    <text evidence="2">Belongs to the SNF7 family.</text>
</comment>
<dbReference type="Pfam" id="PF03357">
    <property type="entry name" value="Snf7"/>
    <property type="match status" value="1"/>
</dbReference>
<dbReference type="GO" id="GO:0006900">
    <property type="term" value="P:vesicle budding from membrane"/>
    <property type="evidence" value="ECO:0007669"/>
    <property type="project" value="TreeGrafter"/>
</dbReference>
<gene>
    <name evidence="8" type="ORF">DFH94DRAFT_250911</name>
</gene>
<dbReference type="Proteomes" id="UP000759537">
    <property type="component" value="Unassembled WGS sequence"/>
</dbReference>
<feature type="region of interest" description="Disordered" evidence="7">
    <location>
        <begin position="181"/>
        <end position="204"/>
    </location>
</feature>
<keyword evidence="6" id="KW-0175">Coiled coil</keyword>
<evidence type="ECO:0000313" key="9">
    <source>
        <dbReference type="Proteomes" id="UP000759537"/>
    </source>
</evidence>
<keyword evidence="9" id="KW-1185">Reference proteome</keyword>
<dbReference type="AlphaFoldDB" id="A0A9P5TCV5"/>
<proteinExistence type="inferred from homology"/>
<dbReference type="EMBL" id="WHVB01000003">
    <property type="protein sequence ID" value="KAF8484847.1"/>
    <property type="molecule type" value="Genomic_DNA"/>
</dbReference>
<evidence type="ECO:0000256" key="3">
    <source>
        <dbReference type="ARBA" id="ARBA00022753"/>
    </source>
</evidence>
<dbReference type="PANTHER" id="PTHR22761">
    <property type="entry name" value="CHARGED MULTIVESICULAR BODY PROTEIN"/>
    <property type="match status" value="1"/>
</dbReference>
<evidence type="ECO:0000256" key="2">
    <source>
        <dbReference type="ARBA" id="ARBA00006190"/>
    </source>
</evidence>
<keyword evidence="3" id="KW-0967">Endosome</keyword>
<evidence type="ECO:0000256" key="6">
    <source>
        <dbReference type="SAM" id="Coils"/>
    </source>
</evidence>
<name>A0A9P5TCV5_9AGAM</name>
<comment type="caution">
    <text evidence="8">The sequence shown here is derived from an EMBL/GenBank/DDBJ whole genome shotgun (WGS) entry which is preliminary data.</text>
</comment>
<evidence type="ECO:0000313" key="8">
    <source>
        <dbReference type="EMBL" id="KAF8484847.1"/>
    </source>
</evidence>
<organism evidence="8 9">
    <name type="scientific">Russula ochroleuca</name>
    <dbReference type="NCBI Taxonomy" id="152965"/>
    <lineage>
        <taxon>Eukaryota</taxon>
        <taxon>Fungi</taxon>
        <taxon>Dikarya</taxon>
        <taxon>Basidiomycota</taxon>
        <taxon>Agaricomycotina</taxon>
        <taxon>Agaricomycetes</taxon>
        <taxon>Russulales</taxon>
        <taxon>Russulaceae</taxon>
        <taxon>Russula</taxon>
    </lineage>
</organism>
<dbReference type="InterPro" id="IPR005024">
    <property type="entry name" value="Snf7_fam"/>
</dbReference>
<dbReference type="GO" id="GO:0032511">
    <property type="term" value="P:late endosome to vacuole transport via multivesicular body sorting pathway"/>
    <property type="evidence" value="ECO:0007669"/>
    <property type="project" value="TreeGrafter"/>
</dbReference>
<evidence type="ECO:0000256" key="5">
    <source>
        <dbReference type="ARBA" id="ARBA00042586"/>
    </source>
</evidence>
<reference evidence="8" key="1">
    <citation type="submission" date="2019-10" db="EMBL/GenBank/DDBJ databases">
        <authorList>
            <consortium name="DOE Joint Genome Institute"/>
            <person name="Kuo A."/>
            <person name="Miyauchi S."/>
            <person name="Kiss E."/>
            <person name="Drula E."/>
            <person name="Kohler A."/>
            <person name="Sanchez-Garcia M."/>
            <person name="Andreopoulos B."/>
            <person name="Barry K.W."/>
            <person name="Bonito G."/>
            <person name="Buee M."/>
            <person name="Carver A."/>
            <person name="Chen C."/>
            <person name="Cichocki N."/>
            <person name="Clum A."/>
            <person name="Culley D."/>
            <person name="Crous P.W."/>
            <person name="Fauchery L."/>
            <person name="Girlanda M."/>
            <person name="Hayes R."/>
            <person name="Keri Z."/>
            <person name="LaButti K."/>
            <person name="Lipzen A."/>
            <person name="Lombard V."/>
            <person name="Magnuson J."/>
            <person name="Maillard F."/>
            <person name="Morin E."/>
            <person name="Murat C."/>
            <person name="Nolan M."/>
            <person name="Ohm R."/>
            <person name="Pangilinan J."/>
            <person name="Pereira M."/>
            <person name="Perotto S."/>
            <person name="Peter M."/>
            <person name="Riley R."/>
            <person name="Sitrit Y."/>
            <person name="Stielow B."/>
            <person name="Szollosi G."/>
            <person name="Zifcakova L."/>
            <person name="Stursova M."/>
            <person name="Spatafora J.W."/>
            <person name="Tedersoo L."/>
            <person name="Vaario L.-M."/>
            <person name="Yamada A."/>
            <person name="Yan M."/>
            <person name="Wang P."/>
            <person name="Xu J."/>
            <person name="Bruns T."/>
            <person name="Baldrian P."/>
            <person name="Vilgalys R."/>
            <person name="Henrissat B."/>
            <person name="Grigoriev I.V."/>
            <person name="Hibbett D."/>
            <person name="Nagy L.G."/>
            <person name="Martin F.M."/>
        </authorList>
    </citation>
    <scope>NUCLEOTIDE SEQUENCE</scope>
    <source>
        <strain evidence="8">Prilba</strain>
    </source>
</reference>